<keyword evidence="6" id="KW-0239">DNA-directed DNA polymerase</keyword>
<dbReference type="InterPro" id="IPR010372">
    <property type="entry name" value="DNA_pol3_delta_N"/>
</dbReference>
<dbReference type="OrthoDB" id="9775929at2"/>
<dbReference type="RefSeq" id="WP_089966610.1">
    <property type="nucleotide sequence ID" value="NZ_FOCQ01000005.1"/>
</dbReference>
<evidence type="ECO:0000256" key="2">
    <source>
        <dbReference type="ARBA" id="ARBA00017703"/>
    </source>
</evidence>
<dbReference type="Gene3D" id="3.40.50.300">
    <property type="entry name" value="P-loop containing nucleotide triphosphate hydrolases"/>
    <property type="match status" value="1"/>
</dbReference>
<feature type="domain" description="DNA polymerase III delta N-terminal" evidence="9">
    <location>
        <begin position="18"/>
        <end position="143"/>
    </location>
</feature>
<name>A0A1H8D8M9_9BACL</name>
<organism evidence="11 12">
    <name type="scientific">Lihuaxuella thermophila</name>
    <dbReference type="NCBI Taxonomy" id="1173111"/>
    <lineage>
        <taxon>Bacteria</taxon>
        <taxon>Bacillati</taxon>
        <taxon>Bacillota</taxon>
        <taxon>Bacilli</taxon>
        <taxon>Bacillales</taxon>
        <taxon>Thermoactinomycetaceae</taxon>
        <taxon>Lihuaxuella</taxon>
    </lineage>
</organism>
<keyword evidence="5" id="KW-0235">DNA replication</keyword>
<dbReference type="InterPro" id="IPR005790">
    <property type="entry name" value="DNA_polIII_delta"/>
</dbReference>
<comment type="similarity">
    <text evidence="7">Belongs to the DNA polymerase HolA subunit family.</text>
</comment>
<dbReference type="AlphaFoldDB" id="A0A1H8D8M9"/>
<protein>
    <recommendedName>
        <fullName evidence="2">DNA polymerase III subunit delta</fullName>
        <ecNumber evidence="1">2.7.7.7</ecNumber>
    </recommendedName>
</protein>
<proteinExistence type="inferred from homology"/>
<reference evidence="11 12" key="1">
    <citation type="submission" date="2016-10" db="EMBL/GenBank/DDBJ databases">
        <authorList>
            <person name="de Groot N.N."/>
        </authorList>
    </citation>
    <scope>NUCLEOTIDE SEQUENCE [LARGE SCALE GENOMIC DNA]</scope>
    <source>
        <strain evidence="11 12">DSM 46701</strain>
    </source>
</reference>
<dbReference type="GO" id="GO:0003677">
    <property type="term" value="F:DNA binding"/>
    <property type="evidence" value="ECO:0007669"/>
    <property type="project" value="InterPro"/>
</dbReference>
<keyword evidence="3" id="KW-0808">Transferase</keyword>
<dbReference type="GO" id="GO:0006261">
    <property type="term" value="P:DNA-templated DNA replication"/>
    <property type="evidence" value="ECO:0007669"/>
    <property type="project" value="TreeGrafter"/>
</dbReference>
<evidence type="ECO:0000256" key="6">
    <source>
        <dbReference type="ARBA" id="ARBA00022932"/>
    </source>
</evidence>
<sequence length="342" mass="39062">MDRELLQEIKKGIVHPVYFFYGTETFLIEETVEWMEKQLMPDGDGLGNIVKLDLEEVPVQTLVQEAETLPFFGDRRLIVGKNAYFLTTQKTRGGVDHNPEALLSYLQQPLTSSVVVLIAPTDKLDKRKKVTKALEKQARTMNFEPLNGPMLVDWLKKRFKQLNVNIEKQTLRELVLLVGNDLRLLHQECVKLAIYAGQGGTVTSQMVAELVPRTLEQDVFKLIDRIAQRKLDEAFSIWYDLLDQREEPIRILALIIRQFRLMLQVKVLSQQGMSEKEIGSFLKIHPYPVKLAYKQGASFSEKILRSLLAKAIATEQDIKSGKIDKVLGVERLLIQVHPADGK</sequence>
<evidence type="ECO:0000256" key="4">
    <source>
        <dbReference type="ARBA" id="ARBA00022695"/>
    </source>
</evidence>
<evidence type="ECO:0000256" key="5">
    <source>
        <dbReference type="ARBA" id="ARBA00022705"/>
    </source>
</evidence>
<dbReference type="EMBL" id="FOCQ01000005">
    <property type="protein sequence ID" value="SEN03609.1"/>
    <property type="molecule type" value="Genomic_DNA"/>
</dbReference>
<dbReference type="InterPro" id="IPR008921">
    <property type="entry name" value="DNA_pol3_clamp-load_cplx_C"/>
</dbReference>
<dbReference type="NCBIfam" id="TIGR01128">
    <property type="entry name" value="holA"/>
    <property type="match status" value="1"/>
</dbReference>
<evidence type="ECO:0000313" key="12">
    <source>
        <dbReference type="Proteomes" id="UP000199695"/>
    </source>
</evidence>
<comment type="catalytic activity">
    <reaction evidence="8">
        <text>DNA(n) + a 2'-deoxyribonucleoside 5'-triphosphate = DNA(n+1) + diphosphate</text>
        <dbReference type="Rhea" id="RHEA:22508"/>
        <dbReference type="Rhea" id="RHEA-COMP:17339"/>
        <dbReference type="Rhea" id="RHEA-COMP:17340"/>
        <dbReference type="ChEBI" id="CHEBI:33019"/>
        <dbReference type="ChEBI" id="CHEBI:61560"/>
        <dbReference type="ChEBI" id="CHEBI:173112"/>
        <dbReference type="EC" id="2.7.7.7"/>
    </reaction>
</comment>
<dbReference type="Gene3D" id="1.10.8.60">
    <property type="match status" value="1"/>
</dbReference>
<feature type="domain" description="DNA polymerase III delta subunit-like C-terminal" evidence="10">
    <location>
        <begin position="216"/>
        <end position="335"/>
    </location>
</feature>
<evidence type="ECO:0000313" key="11">
    <source>
        <dbReference type="EMBL" id="SEN03609.1"/>
    </source>
</evidence>
<dbReference type="GO" id="GO:0003887">
    <property type="term" value="F:DNA-directed DNA polymerase activity"/>
    <property type="evidence" value="ECO:0007669"/>
    <property type="project" value="UniProtKB-KW"/>
</dbReference>
<dbReference type="Pfam" id="PF06144">
    <property type="entry name" value="DNA_pol3_delta"/>
    <property type="match status" value="1"/>
</dbReference>
<dbReference type="InterPro" id="IPR048466">
    <property type="entry name" value="DNA_pol3_delta-like_C"/>
</dbReference>
<dbReference type="InterPro" id="IPR027417">
    <property type="entry name" value="P-loop_NTPase"/>
</dbReference>
<dbReference type="SUPFAM" id="SSF48019">
    <property type="entry name" value="post-AAA+ oligomerization domain-like"/>
    <property type="match status" value="1"/>
</dbReference>
<evidence type="ECO:0000256" key="1">
    <source>
        <dbReference type="ARBA" id="ARBA00012417"/>
    </source>
</evidence>
<gene>
    <name evidence="11" type="ORF">SAMN05444955_10551</name>
</gene>
<evidence type="ECO:0000259" key="9">
    <source>
        <dbReference type="Pfam" id="PF06144"/>
    </source>
</evidence>
<dbReference type="Gene3D" id="1.20.272.10">
    <property type="match status" value="1"/>
</dbReference>
<dbReference type="STRING" id="1173111.SAMN05444955_10551"/>
<dbReference type="PANTHER" id="PTHR34388:SF1">
    <property type="entry name" value="DNA POLYMERASE III SUBUNIT DELTA"/>
    <property type="match status" value="1"/>
</dbReference>
<evidence type="ECO:0000256" key="7">
    <source>
        <dbReference type="ARBA" id="ARBA00034754"/>
    </source>
</evidence>
<dbReference type="PANTHER" id="PTHR34388">
    <property type="entry name" value="DNA POLYMERASE III SUBUNIT DELTA"/>
    <property type="match status" value="1"/>
</dbReference>
<dbReference type="EC" id="2.7.7.7" evidence="1"/>
<accession>A0A1H8D8M9</accession>
<evidence type="ECO:0000256" key="3">
    <source>
        <dbReference type="ARBA" id="ARBA00022679"/>
    </source>
</evidence>
<evidence type="ECO:0000259" key="10">
    <source>
        <dbReference type="Pfam" id="PF21694"/>
    </source>
</evidence>
<dbReference type="GO" id="GO:0009360">
    <property type="term" value="C:DNA polymerase III complex"/>
    <property type="evidence" value="ECO:0007669"/>
    <property type="project" value="InterPro"/>
</dbReference>
<keyword evidence="12" id="KW-1185">Reference proteome</keyword>
<dbReference type="Proteomes" id="UP000199695">
    <property type="component" value="Unassembled WGS sequence"/>
</dbReference>
<dbReference type="SUPFAM" id="SSF52540">
    <property type="entry name" value="P-loop containing nucleoside triphosphate hydrolases"/>
    <property type="match status" value="1"/>
</dbReference>
<evidence type="ECO:0000256" key="8">
    <source>
        <dbReference type="ARBA" id="ARBA00049244"/>
    </source>
</evidence>
<keyword evidence="4" id="KW-0548">Nucleotidyltransferase</keyword>
<dbReference type="Pfam" id="PF21694">
    <property type="entry name" value="DNA_pol3_delta_C"/>
    <property type="match status" value="1"/>
</dbReference>